<dbReference type="Proteomes" id="UP000241848">
    <property type="component" value="Unassembled WGS sequence"/>
</dbReference>
<dbReference type="AlphaFoldDB" id="A0A2T2WGC3"/>
<organism evidence="1 2">
    <name type="scientific">Sulfobacillus acidophilus</name>
    <dbReference type="NCBI Taxonomy" id="53633"/>
    <lineage>
        <taxon>Bacteria</taxon>
        <taxon>Bacillati</taxon>
        <taxon>Bacillota</taxon>
        <taxon>Clostridia</taxon>
        <taxon>Eubacteriales</taxon>
        <taxon>Clostridiales Family XVII. Incertae Sedis</taxon>
        <taxon>Sulfobacillus</taxon>
    </lineage>
</organism>
<evidence type="ECO:0000313" key="1">
    <source>
        <dbReference type="EMBL" id="PSR21283.1"/>
    </source>
</evidence>
<sequence>MAARIGHLFPIRAIGPTMCLVGKDRFSAVLEAVPINFGLRSIHEQERLVQAYTSFLNGLSFPVEILVRSDYMRIDDYLGDLKSHEDEIEPCLRPSLGDYIEFLHETANLQHLVRRRFFIILSWQGADSRSRPLRRGELLWDEAELELERRHDVVAQGLKPLGIRLKTLERQDLFRFIYASLGGGQELPKGASWVWN</sequence>
<evidence type="ECO:0000313" key="2">
    <source>
        <dbReference type="Proteomes" id="UP000241848"/>
    </source>
</evidence>
<dbReference type="EMBL" id="PXYV01000038">
    <property type="protein sequence ID" value="PSR21283.1"/>
    <property type="molecule type" value="Genomic_DNA"/>
</dbReference>
<accession>A0A2T2WGC3</accession>
<name>A0A2T2WGC3_9FIRM</name>
<protein>
    <submittedName>
        <fullName evidence="1">Type VI secretion protein</fullName>
    </submittedName>
</protein>
<reference evidence="1 2" key="1">
    <citation type="journal article" date="2014" name="BMC Genomics">
        <title>Comparison of environmental and isolate Sulfobacillus genomes reveals diverse carbon, sulfur, nitrogen, and hydrogen metabolisms.</title>
        <authorList>
            <person name="Justice N.B."/>
            <person name="Norman A."/>
            <person name="Brown C.T."/>
            <person name="Singh A."/>
            <person name="Thomas B.C."/>
            <person name="Banfield J.F."/>
        </authorList>
    </citation>
    <scope>NUCLEOTIDE SEQUENCE [LARGE SCALE GENOMIC DNA]</scope>
    <source>
        <strain evidence="1">AMDSBA3</strain>
    </source>
</reference>
<proteinExistence type="predicted"/>
<gene>
    <name evidence="1" type="ORF">C7B45_11645</name>
</gene>
<comment type="caution">
    <text evidence="1">The sequence shown here is derived from an EMBL/GenBank/DDBJ whole genome shotgun (WGS) entry which is preliminary data.</text>
</comment>